<dbReference type="AlphaFoldDB" id="W0REA7"/>
<reference evidence="1 2" key="1">
    <citation type="journal article" date="2014" name="Genome Announc.">
        <title>Genome Sequence and Methylome of Soil Bacterium Gemmatirosa kalamazoonensis KBS708T, a Member of the Rarely Cultivated Gemmatimonadetes Phylum.</title>
        <authorList>
            <person name="Debruyn J.M."/>
            <person name="Radosevich M."/>
            <person name="Wommack K.E."/>
            <person name="Polson S.W."/>
            <person name="Hauser L.J."/>
            <person name="Fawaz M.N."/>
            <person name="Korlach J."/>
            <person name="Tsai Y.C."/>
        </authorList>
    </citation>
    <scope>NUCLEOTIDE SEQUENCE [LARGE SCALE GENOMIC DNA]</scope>
    <source>
        <strain evidence="1 2">KBS708</strain>
    </source>
</reference>
<name>W0REA7_9BACT</name>
<evidence type="ECO:0000313" key="2">
    <source>
        <dbReference type="Proteomes" id="UP000019151"/>
    </source>
</evidence>
<dbReference type="STRING" id="861299.J421_0151"/>
<protein>
    <recommendedName>
        <fullName evidence="3">DUF2946 domain-containing protein</fullName>
    </recommendedName>
</protein>
<dbReference type="HOGENOM" id="CLU_1852299_0_0_0"/>
<dbReference type="RefSeq" id="WP_025409245.1">
    <property type="nucleotide sequence ID" value="NZ_CP007128.1"/>
</dbReference>
<evidence type="ECO:0000313" key="1">
    <source>
        <dbReference type="EMBL" id="AHG87688.1"/>
    </source>
</evidence>
<dbReference type="Proteomes" id="UP000019151">
    <property type="component" value="Chromosome"/>
</dbReference>
<keyword evidence="2" id="KW-1185">Reference proteome</keyword>
<gene>
    <name evidence="1" type="ORF">J421_0151</name>
</gene>
<sequence>MRHRPLRRIAAALVNLLFLLAWGEPVALHPCPMHDGVVAATATTATAATAAHSTASHHGHMAMAPATGHDHAAHEGGHVCSCLGSCSVSVGAVAPSAQAIRWQVVVRRRVAPIEADAAAPLASAPRLLPFANGPPRTA</sequence>
<accession>W0REA7</accession>
<dbReference type="KEGG" id="gba:J421_0151"/>
<evidence type="ECO:0008006" key="3">
    <source>
        <dbReference type="Google" id="ProtNLM"/>
    </source>
</evidence>
<dbReference type="EMBL" id="CP007128">
    <property type="protein sequence ID" value="AHG87688.1"/>
    <property type="molecule type" value="Genomic_DNA"/>
</dbReference>
<organism evidence="1 2">
    <name type="scientific">Gemmatirosa kalamazoonensis</name>
    <dbReference type="NCBI Taxonomy" id="861299"/>
    <lineage>
        <taxon>Bacteria</taxon>
        <taxon>Pseudomonadati</taxon>
        <taxon>Gemmatimonadota</taxon>
        <taxon>Gemmatimonadia</taxon>
        <taxon>Gemmatimonadales</taxon>
        <taxon>Gemmatimonadaceae</taxon>
        <taxon>Gemmatirosa</taxon>
    </lineage>
</organism>
<dbReference type="InParanoid" id="W0REA7"/>
<proteinExistence type="predicted"/>